<dbReference type="GeneID" id="7829435"/>
<dbReference type="Proteomes" id="UP000009168">
    <property type="component" value="Unassembled WGS sequence"/>
</dbReference>
<dbReference type="RefSeq" id="XP_001013185.4">
    <property type="nucleotide sequence ID" value="XM_001013185.4"/>
</dbReference>
<feature type="compositionally biased region" description="Basic and acidic residues" evidence="2">
    <location>
        <begin position="872"/>
        <end position="889"/>
    </location>
</feature>
<feature type="region of interest" description="Disordered" evidence="2">
    <location>
        <begin position="666"/>
        <end position="702"/>
    </location>
</feature>
<feature type="compositionally biased region" description="Low complexity" evidence="2">
    <location>
        <begin position="499"/>
        <end position="510"/>
    </location>
</feature>
<sequence length="1332" mass="156311">MENQIQSHQQLNQQPNQNKFIGKKIENTLSFNISSQIQSSQSAQNDQKQNPFQNNFSKLGQAVPLSYALPQKKIPSKLQQTNAAQLAQGQSEKSKSKQKTALMNGNGVIQQNSQQNLKNLIQQQQKSRNESQDQQNECQFQNQNYLSLKERRQQKKLEQIQQETAIVKKDISMIQPVTNVSNFSSDCEEFVDIMMPKKNRFQSQQGFQNQLIVQQAPVQLNQNNEQNNQEKDQKNKGDIDDLIRKSNIRYKTEKEIQEIQKQQKQVEMQKLKEKLKKQEEEIRKRNQQKTQQFKEKKKRKEKDQQQQKQEQLLQQQDKLKRRKSVSKQTSQSQSTHQTSRQNVSQQNTSRDIQKPEISKEQFDQATRNRVKELMKKQKEEKEKQDEEKEKKRLKLEILRQEQLIQLQKAKIKTIEQEEEERKAMQIKRPGGGGLILQNQQKRDSRQSLHQKASYEQIQNQPDESEEELEQADLQQESLNQSDLQQEQRERSLKQKKQQQKTTPSKTNKQKVNSNNQKTAKSNIQPMQDLVSESFLRENIRASIKQLYPECSIEELIQLEEEYKKEFFKQTQKSKQLSSQKQHKSRNSAINRPKSSNGQKKSNISNNINNLQKQKQQIVKQNQSELNKILELKKFEDFDVESVQNPIEMINQLKDLANQIQQDIDQNDQKYGVGKYKHSKQKKGQEIQNKDNNQQNQSEQMKEEIKKLEKEAYLKQLYLNAQNTFTPQEMQDFELYLQAHLVDGEIVLTSDEEDQSESEDDDDKNQSQNEEDDYDENNSQRQGDDDEDVDNDYSDKEQESQSDKSENEIQSDKKQQLKQQKQKQAYQQQGYEKITNNQKDKNKNSIKNQIGNMKHSKSVQENINTNASNKRGRSQDPKAPKSCLVKEQKQKRSKTVTFDQEFVKSEQKTYLQTSPSIKQQKEKYDFNEFDDFNDRDILGTASMAAQYIAENERDKENNSQNINNQQMINQRNILQQKNEEDQQKKFEKKINDVKEIIQQYSGDKKGSLDMLLPVSSLESSNSSNLRLSHLKTQNIPSQFQQNETPKTMNQYGLKVQQNLKNNANQIKIINQNNQKNNKNDQVQIVQQQNIVPSMKNSNKNIHPLDTNMINQPDQVQKKKIDDSKKQDQPSPIQITQSSPQVLSNIPTEFESEFLNFNEQFDIDQFKNQLSQDDLKQIIHVNNLDLKKFFTNEKLNSFQKAPNQGLTDTLNSVQYQNYYNMMEDEADEGLFDEESPKNGKKVQYEDVQSSQQAFNYYEKNKALLQSNEKHNNQKYNNFINTQDTSNIQNKKLNLIEYNSNQSDFNKELFDDDKLFALSATDLLKLAETNTKLNK</sequence>
<feature type="compositionally biased region" description="Basic and acidic residues" evidence="2">
    <location>
        <begin position="414"/>
        <end position="423"/>
    </location>
</feature>
<keyword evidence="1" id="KW-0175">Coiled coil</keyword>
<feature type="coiled-coil region" evidence="1">
    <location>
        <begin position="963"/>
        <end position="995"/>
    </location>
</feature>
<keyword evidence="4" id="KW-1185">Reference proteome</keyword>
<feature type="region of interest" description="Disordered" evidence="2">
    <location>
        <begin position="1113"/>
        <end position="1140"/>
    </location>
</feature>
<feature type="compositionally biased region" description="Basic and acidic residues" evidence="2">
    <location>
        <begin position="351"/>
        <end position="362"/>
    </location>
</feature>
<feature type="compositionally biased region" description="Low complexity" evidence="2">
    <location>
        <begin position="593"/>
        <end position="604"/>
    </location>
</feature>
<feature type="coiled-coil region" evidence="1">
    <location>
        <begin position="110"/>
        <end position="137"/>
    </location>
</feature>
<protein>
    <submittedName>
        <fullName evidence="3">Uncharacterized protein</fullName>
    </submittedName>
</protein>
<evidence type="ECO:0000313" key="3">
    <source>
        <dbReference type="EMBL" id="EAR92940.4"/>
    </source>
</evidence>
<feature type="compositionally biased region" description="Polar residues" evidence="2">
    <location>
        <begin position="689"/>
        <end position="698"/>
    </location>
</feature>
<dbReference type="EMBL" id="GG662740">
    <property type="protein sequence ID" value="EAR92940.4"/>
    <property type="molecule type" value="Genomic_DNA"/>
</dbReference>
<feature type="compositionally biased region" description="Polar residues" evidence="2">
    <location>
        <begin position="447"/>
        <end position="461"/>
    </location>
</feature>
<feature type="compositionally biased region" description="Acidic residues" evidence="2">
    <location>
        <begin position="749"/>
        <end position="775"/>
    </location>
</feature>
<feature type="compositionally biased region" description="Low complexity" evidence="2">
    <location>
        <begin position="306"/>
        <end position="316"/>
    </location>
</feature>
<name>I7MDY2_TETTS</name>
<dbReference type="InParanoid" id="I7MDY2"/>
<feature type="region of interest" description="Disordered" evidence="2">
    <location>
        <begin position="414"/>
        <end position="525"/>
    </location>
</feature>
<feature type="compositionally biased region" description="Polar residues" evidence="2">
    <location>
        <begin position="858"/>
        <end position="868"/>
    </location>
</feature>
<feature type="compositionally biased region" description="Low complexity" evidence="2">
    <location>
        <begin position="326"/>
        <end position="341"/>
    </location>
</feature>
<feature type="compositionally biased region" description="Low complexity" evidence="2">
    <location>
        <begin position="816"/>
        <end position="828"/>
    </location>
</feature>
<accession>I7MDY2</accession>
<gene>
    <name evidence="3" type="ORF">TTHERM_00295530</name>
</gene>
<feature type="compositionally biased region" description="Polar residues" evidence="2">
    <location>
        <begin position="43"/>
        <end position="55"/>
    </location>
</feature>
<reference evidence="4" key="1">
    <citation type="journal article" date="2006" name="PLoS Biol.">
        <title>Macronuclear genome sequence of the ciliate Tetrahymena thermophila, a model eukaryote.</title>
        <authorList>
            <person name="Eisen J.A."/>
            <person name="Coyne R.S."/>
            <person name="Wu M."/>
            <person name="Wu D."/>
            <person name="Thiagarajan M."/>
            <person name="Wortman J.R."/>
            <person name="Badger J.H."/>
            <person name="Ren Q."/>
            <person name="Amedeo P."/>
            <person name="Jones K.M."/>
            <person name="Tallon L.J."/>
            <person name="Delcher A.L."/>
            <person name="Salzberg S.L."/>
            <person name="Silva J.C."/>
            <person name="Haas B.J."/>
            <person name="Majoros W.H."/>
            <person name="Farzad M."/>
            <person name="Carlton J.M."/>
            <person name="Smith R.K. Jr."/>
            <person name="Garg J."/>
            <person name="Pearlman R.E."/>
            <person name="Karrer K.M."/>
            <person name="Sun L."/>
            <person name="Manning G."/>
            <person name="Elde N.C."/>
            <person name="Turkewitz A.P."/>
            <person name="Asai D.J."/>
            <person name="Wilkes D.E."/>
            <person name="Wang Y."/>
            <person name="Cai H."/>
            <person name="Collins K."/>
            <person name="Stewart B.A."/>
            <person name="Lee S.R."/>
            <person name="Wilamowska K."/>
            <person name="Weinberg Z."/>
            <person name="Ruzzo W.L."/>
            <person name="Wloga D."/>
            <person name="Gaertig J."/>
            <person name="Frankel J."/>
            <person name="Tsao C.-C."/>
            <person name="Gorovsky M.A."/>
            <person name="Keeling P.J."/>
            <person name="Waller R.F."/>
            <person name="Patron N.J."/>
            <person name="Cherry J.M."/>
            <person name="Stover N.A."/>
            <person name="Krieger C.J."/>
            <person name="del Toro C."/>
            <person name="Ryder H.F."/>
            <person name="Williamson S.C."/>
            <person name="Barbeau R.A."/>
            <person name="Hamilton E.P."/>
            <person name="Orias E."/>
        </authorList>
    </citation>
    <scope>NUCLEOTIDE SEQUENCE [LARGE SCALE GENOMIC DNA]</scope>
    <source>
        <strain evidence="4">SB210</strain>
    </source>
</reference>
<dbReference type="KEGG" id="tet:TTHERM_00295530"/>
<proteinExistence type="predicted"/>
<feature type="region of interest" description="Disordered" evidence="2">
    <location>
        <begin position="277"/>
        <end position="394"/>
    </location>
</feature>
<feature type="compositionally biased region" description="Basic and acidic residues" evidence="2">
    <location>
        <begin position="1114"/>
        <end position="1126"/>
    </location>
</feature>
<evidence type="ECO:0000313" key="4">
    <source>
        <dbReference type="Proteomes" id="UP000009168"/>
    </source>
</evidence>
<evidence type="ECO:0000256" key="1">
    <source>
        <dbReference type="SAM" id="Coils"/>
    </source>
</evidence>
<feature type="compositionally biased region" description="Basic and acidic residues" evidence="2">
    <location>
        <begin position="369"/>
        <end position="394"/>
    </location>
</feature>
<feature type="compositionally biased region" description="Polar residues" evidence="2">
    <location>
        <begin position="511"/>
        <end position="525"/>
    </location>
</feature>
<feature type="compositionally biased region" description="Basic and acidic residues" evidence="2">
    <location>
        <begin position="792"/>
        <end position="814"/>
    </location>
</feature>
<dbReference type="STRING" id="312017.I7MDY2"/>
<feature type="compositionally biased region" description="Polar residues" evidence="2">
    <location>
        <begin position="1128"/>
        <end position="1140"/>
    </location>
</feature>
<evidence type="ECO:0000256" key="2">
    <source>
        <dbReference type="SAM" id="MobiDB-lite"/>
    </source>
</evidence>
<feature type="region of interest" description="Disordered" evidence="2">
    <location>
        <begin position="749"/>
        <end position="894"/>
    </location>
</feature>
<feature type="region of interest" description="Disordered" evidence="2">
    <location>
        <begin position="79"/>
        <end position="100"/>
    </location>
</feature>
<feature type="region of interest" description="Disordered" evidence="2">
    <location>
        <begin position="36"/>
        <end position="55"/>
    </location>
</feature>
<feature type="region of interest" description="Disordered" evidence="2">
    <location>
        <begin position="571"/>
        <end position="604"/>
    </location>
</feature>
<organism evidence="3 4">
    <name type="scientific">Tetrahymena thermophila (strain SB210)</name>
    <dbReference type="NCBI Taxonomy" id="312017"/>
    <lineage>
        <taxon>Eukaryota</taxon>
        <taxon>Sar</taxon>
        <taxon>Alveolata</taxon>
        <taxon>Ciliophora</taxon>
        <taxon>Intramacronucleata</taxon>
        <taxon>Oligohymenophorea</taxon>
        <taxon>Hymenostomatida</taxon>
        <taxon>Tetrahymenina</taxon>
        <taxon>Tetrahymenidae</taxon>
        <taxon>Tetrahymena</taxon>
    </lineage>
</organism>